<evidence type="ECO:0000313" key="3">
    <source>
        <dbReference type="Proteomes" id="UP000747399"/>
    </source>
</evidence>
<dbReference type="Gene3D" id="3.30.70.1860">
    <property type="entry name" value="Uncharacterised protein family Ycf54"/>
    <property type="match status" value="1"/>
</dbReference>
<dbReference type="AlphaFoldDB" id="A0A8J4BUD2"/>
<organism evidence="2 3">
    <name type="scientific">Volvox africanus</name>
    <dbReference type="NCBI Taxonomy" id="51714"/>
    <lineage>
        <taxon>Eukaryota</taxon>
        <taxon>Viridiplantae</taxon>
        <taxon>Chlorophyta</taxon>
        <taxon>core chlorophytes</taxon>
        <taxon>Chlorophyceae</taxon>
        <taxon>CS clade</taxon>
        <taxon>Chlamydomonadales</taxon>
        <taxon>Volvocaceae</taxon>
        <taxon>Volvox</taxon>
    </lineage>
</organism>
<sequence>MAQTMRTQCTSGTAVSRKAAVASINRTVARPFTAQRPASAVVRANEVAISRKTFVARAAAAAETPSAQQSGQTKEWAALVCNCDFFFNDPQNESVAEQLRERVRFFKEQNRENDFYIVPEPVWLDKKFPELAKQVKRPCVALISTDKTWITFMKLRLDRVLRIDLKDMSDTEVLAVGGEVPEFKPVGNWTAPYARYTPGWWNVFLPNH</sequence>
<accession>A0A8J4BUD2</accession>
<dbReference type="InterPro" id="IPR038409">
    <property type="entry name" value="Ycf54-like_sf"/>
</dbReference>
<comment type="caution">
    <text evidence="2">The sequence shown here is derived from an EMBL/GenBank/DDBJ whole genome shotgun (WGS) entry which is preliminary data.</text>
</comment>
<proteinExistence type="inferred from homology"/>
<dbReference type="PANTHER" id="PTHR35319:SF2">
    <property type="entry name" value="YCF54"/>
    <property type="match status" value="1"/>
</dbReference>
<evidence type="ECO:0000313" key="2">
    <source>
        <dbReference type="EMBL" id="GIL68788.1"/>
    </source>
</evidence>
<protein>
    <submittedName>
        <fullName evidence="2">Uncharacterized protein</fullName>
    </submittedName>
</protein>
<keyword evidence="3" id="KW-1185">Reference proteome</keyword>
<dbReference type="Pfam" id="PF10674">
    <property type="entry name" value="Ycf54"/>
    <property type="match status" value="1"/>
</dbReference>
<dbReference type="PANTHER" id="PTHR35319">
    <property type="match status" value="1"/>
</dbReference>
<name>A0A8J4BUD2_9CHLO</name>
<reference evidence="2" key="1">
    <citation type="journal article" date="2021" name="Proc. Natl. Acad. Sci. U.S.A.">
        <title>Three genomes in the algal genus Volvox reveal the fate of a haploid sex-determining region after a transition to homothallism.</title>
        <authorList>
            <person name="Yamamoto K."/>
            <person name="Hamaji T."/>
            <person name="Kawai-Toyooka H."/>
            <person name="Matsuzaki R."/>
            <person name="Takahashi F."/>
            <person name="Nishimura Y."/>
            <person name="Kawachi M."/>
            <person name="Noguchi H."/>
            <person name="Minakuchi Y."/>
            <person name="Umen J.G."/>
            <person name="Toyoda A."/>
            <person name="Nozaki H."/>
        </authorList>
    </citation>
    <scope>NUCLEOTIDE SEQUENCE</scope>
    <source>
        <strain evidence="2">NIES-3780</strain>
    </source>
</reference>
<dbReference type="Proteomes" id="UP000747399">
    <property type="component" value="Unassembled WGS sequence"/>
</dbReference>
<dbReference type="InterPro" id="IPR019616">
    <property type="entry name" value="Ycf54"/>
</dbReference>
<evidence type="ECO:0000256" key="1">
    <source>
        <dbReference type="ARBA" id="ARBA00043978"/>
    </source>
</evidence>
<gene>
    <name evidence="2" type="ORF">Vafri_22025</name>
</gene>
<comment type="similarity">
    <text evidence="1">Belongs to the ycf54 family.</text>
</comment>
<dbReference type="EMBL" id="BNCO01000129">
    <property type="protein sequence ID" value="GIL68788.1"/>
    <property type="molecule type" value="Genomic_DNA"/>
</dbReference>